<feature type="region of interest" description="Disordered" evidence="2">
    <location>
        <begin position="201"/>
        <end position="226"/>
    </location>
</feature>
<comment type="similarity">
    <text evidence="1">Belongs to the GST superfamily.</text>
</comment>
<sequence length="533" mass="58419">MAAPQPPAPPGSGPVGPFVSSAPVMPAHSLAHPHPHSHAAVAQYSVAMGMALDGFAPGLEDPYRSAALDTHHVPQQAAFDDRLHAHAPIAAPPLPHGGGQFGILAPAHMPQPSDGLFGAAASMVQQQGQEVERSNGQLSSKLVVDPPELESWRERLFNVDEMIVLTHDEFETYFPHVDNVYSHRSTQKYKRKPFISHYWDCRMKGRPPGTPKSDDPNKKKRKRNARERDLCDVKIKITEYFPGAQLQLDDLAGDGVPQGVFASEPLNPLGQRFWTIQRVNGNGGNGKGDGVAGPHKHTLAVSDGIKKNSVQRFLAQRDKETKKAQLIDSPFSQRVWIALEAKGLAYQYCETDPFRRPAPPQLLEANPRGRVPAIRQGDWACAESSVILEYLEDLGQGVRLYPTDARLKANCRLWIDHINARIVPAFNALLQATDPTSQSEASNRLQNTIKALVQAADEQGPFFLGATLSLVDIHLAPFALRLPRILSSLRGWPAAVPGSRLARWLEALEADANVRATTSGHELYTDTAELLTR</sequence>
<dbReference type="InterPro" id="IPR036249">
    <property type="entry name" value="Thioredoxin-like_sf"/>
</dbReference>
<dbReference type="InterPro" id="IPR040079">
    <property type="entry name" value="Glutathione_S-Trfase"/>
</dbReference>
<dbReference type="PANTHER" id="PTHR43968:SF6">
    <property type="entry name" value="GLUTATHIONE S-TRANSFERASE OMEGA"/>
    <property type="match status" value="1"/>
</dbReference>
<dbReference type="EMBL" id="JAZAVK010000004">
    <property type="protein sequence ID" value="KAK7432568.1"/>
    <property type="molecule type" value="Genomic_DNA"/>
</dbReference>
<keyword evidence="6" id="KW-1185">Reference proteome</keyword>
<dbReference type="Proteomes" id="UP001498421">
    <property type="component" value="Unassembled WGS sequence"/>
</dbReference>
<evidence type="ECO:0000259" key="4">
    <source>
        <dbReference type="PROSITE" id="PS50405"/>
    </source>
</evidence>
<comment type="caution">
    <text evidence="5">The sequence shown here is derived from an EMBL/GenBank/DDBJ whole genome shotgun (WGS) entry which is preliminary data.</text>
</comment>
<feature type="domain" description="GST C-terminal" evidence="4">
    <location>
        <begin position="404"/>
        <end position="527"/>
    </location>
</feature>
<dbReference type="PROSITE" id="PS50404">
    <property type="entry name" value="GST_NTER"/>
    <property type="match status" value="1"/>
</dbReference>
<evidence type="ECO:0000259" key="3">
    <source>
        <dbReference type="PROSITE" id="PS50404"/>
    </source>
</evidence>
<dbReference type="Pfam" id="PF13410">
    <property type="entry name" value="GST_C_2"/>
    <property type="match status" value="1"/>
</dbReference>
<dbReference type="InterPro" id="IPR036282">
    <property type="entry name" value="Glutathione-S-Trfase_C_sf"/>
</dbReference>
<dbReference type="Gene3D" id="1.20.1050.10">
    <property type="match status" value="1"/>
</dbReference>
<dbReference type="InterPro" id="IPR050983">
    <property type="entry name" value="GST_Omega/HSP26"/>
</dbReference>
<reference evidence="5 6" key="1">
    <citation type="journal article" date="2025" name="Microbiol. Resour. Announc.">
        <title>Draft genome sequences for Neonectria magnoliae and Neonectria punicea, canker pathogens of Liriodendron tulipifera and Acer saccharum in West Virginia.</title>
        <authorList>
            <person name="Petronek H.M."/>
            <person name="Kasson M.T."/>
            <person name="Metheny A.M."/>
            <person name="Stauder C.M."/>
            <person name="Lovett B."/>
            <person name="Lynch S.C."/>
            <person name="Garnas J.R."/>
            <person name="Kasson L.R."/>
            <person name="Stajich J.E."/>
        </authorList>
    </citation>
    <scope>NUCLEOTIDE SEQUENCE [LARGE SCALE GENOMIC DNA]</scope>
    <source>
        <strain evidence="5 6">NRRL 64651</strain>
    </source>
</reference>
<proteinExistence type="inferred from homology"/>
<feature type="domain" description="GST N-terminal" evidence="3">
    <location>
        <begin position="319"/>
        <end position="399"/>
    </location>
</feature>
<accession>A0ABR1IG15</accession>
<dbReference type="SUPFAM" id="SSF52833">
    <property type="entry name" value="Thioredoxin-like"/>
    <property type="match status" value="1"/>
</dbReference>
<dbReference type="InterPro" id="IPR010987">
    <property type="entry name" value="Glutathione-S-Trfase_C-like"/>
</dbReference>
<evidence type="ECO:0000256" key="2">
    <source>
        <dbReference type="SAM" id="MobiDB-lite"/>
    </source>
</evidence>
<evidence type="ECO:0000313" key="6">
    <source>
        <dbReference type="Proteomes" id="UP001498421"/>
    </source>
</evidence>
<evidence type="ECO:0000313" key="5">
    <source>
        <dbReference type="EMBL" id="KAK7432568.1"/>
    </source>
</evidence>
<dbReference type="SFLD" id="SFLDG00358">
    <property type="entry name" value="Main_(cytGST)"/>
    <property type="match status" value="1"/>
</dbReference>
<dbReference type="Gene3D" id="3.40.30.10">
    <property type="entry name" value="Glutaredoxin"/>
    <property type="match status" value="1"/>
</dbReference>
<dbReference type="CDD" id="cd00299">
    <property type="entry name" value="GST_C_family"/>
    <property type="match status" value="1"/>
</dbReference>
<dbReference type="SFLD" id="SFLDS00019">
    <property type="entry name" value="Glutathione_Transferase_(cytos"/>
    <property type="match status" value="1"/>
</dbReference>
<evidence type="ECO:0000256" key="1">
    <source>
        <dbReference type="ARBA" id="ARBA00007409"/>
    </source>
</evidence>
<gene>
    <name evidence="5" type="ORF">QQZ08_000775</name>
</gene>
<dbReference type="SUPFAM" id="SSF47616">
    <property type="entry name" value="GST C-terminal domain-like"/>
    <property type="match status" value="1"/>
</dbReference>
<dbReference type="PANTHER" id="PTHR43968">
    <property type="match status" value="1"/>
</dbReference>
<dbReference type="CDD" id="cd00570">
    <property type="entry name" value="GST_N_family"/>
    <property type="match status" value="1"/>
</dbReference>
<organism evidence="5 6">
    <name type="scientific">Neonectria magnoliae</name>
    <dbReference type="NCBI Taxonomy" id="2732573"/>
    <lineage>
        <taxon>Eukaryota</taxon>
        <taxon>Fungi</taxon>
        <taxon>Dikarya</taxon>
        <taxon>Ascomycota</taxon>
        <taxon>Pezizomycotina</taxon>
        <taxon>Sordariomycetes</taxon>
        <taxon>Hypocreomycetidae</taxon>
        <taxon>Hypocreales</taxon>
        <taxon>Nectriaceae</taxon>
        <taxon>Neonectria</taxon>
    </lineage>
</organism>
<dbReference type="PROSITE" id="PS50405">
    <property type="entry name" value="GST_CTER"/>
    <property type="match status" value="1"/>
</dbReference>
<name>A0ABR1IG15_9HYPO</name>
<dbReference type="Pfam" id="PF13417">
    <property type="entry name" value="GST_N_3"/>
    <property type="match status" value="1"/>
</dbReference>
<protein>
    <submittedName>
        <fullName evidence="5">Uncharacterized protein</fullName>
    </submittedName>
</protein>
<dbReference type="InterPro" id="IPR004045">
    <property type="entry name" value="Glutathione_S-Trfase_N"/>
</dbReference>